<accession>A0A8T0HKZ5</accession>
<evidence type="ECO:0000256" key="3">
    <source>
        <dbReference type="SAM" id="MobiDB-lite"/>
    </source>
</evidence>
<proteinExistence type="predicted"/>
<dbReference type="Proteomes" id="UP000822688">
    <property type="component" value="Chromosome V"/>
</dbReference>
<evidence type="ECO:0000313" key="5">
    <source>
        <dbReference type="Proteomes" id="UP000822688"/>
    </source>
</evidence>
<reference evidence="4" key="1">
    <citation type="submission" date="2020-06" db="EMBL/GenBank/DDBJ databases">
        <title>WGS assembly of Ceratodon purpureus strain R40.</title>
        <authorList>
            <person name="Carey S.B."/>
            <person name="Jenkins J."/>
            <person name="Shu S."/>
            <person name="Lovell J.T."/>
            <person name="Sreedasyam A."/>
            <person name="Maumus F."/>
            <person name="Tiley G.P."/>
            <person name="Fernandez-Pozo N."/>
            <person name="Barry K."/>
            <person name="Chen C."/>
            <person name="Wang M."/>
            <person name="Lipzen A."/>
            <person name="Daum C."/>
            <person name="Saski C.A."/>
            <person name="Payton A.C."/>
            <person name="Mcbreen J.C."/>
            <person name="Conrad R.E."/>
            <person name="Kollar L.M."/>
            <person name="Olsson S."/>
            <person name="Huttunen S."/>
            <person name="Landis J.B."/>
            <person name="Wickett N.J."/>
            <person name="Johnson M.G."/>
            <person name="Rensing S.A."/>
            <person name="Grimwood J."/>
            <person name="Schmutz J."/>
            <person name="Mcdaniel S.F."/>
        </authorList>
    </citation>
    <scope>NUCLEOTIDE SEQUENCE</scope>
    <source>
        <strain evidence="4">R40</strain>
    </source>
</reference>
<keyword evidence="1" id="KW-0805">Transcription regulation</keyword>
<keyword evidence="2" id="KW-0804">Transcription</keyword>
<dbReference type="AlphaFoldDB" id="A0A8T0HKZ5"/>
<evidence type="ECO:0000313" key="4">
    <source>
        <dbReference type="EMBL" id="KAG0571423.1"/>
    </source>
</evidence>
<dbReference type="PROSITE" id="PS50985">
    <property type="entry name" value="GRAS"/>
    <property type="match status" value="1"/>
</dbReference>
<dbReference type="EMBL" id="CM026426">
    <property type="protein sequence ID" value="KAG0571423.1"/>
    <property type="molecule type" value="Genomic_DNA"/>
</dbReference>
<protein>
    <submittedName>
        <fullName evidence="4">Uncharacterized protein</fullName>
    </submittedName>
</protein>
<gene>
    <name evidence="4" type="ORF">KC19_VG010300</name>
</gene>
<feature type="region of interest" description="Disordered" evidence="3">
    <location>
        <begin position="57"/>
        <end position="78"/>
    </location>
</feature>
<dbReference type="PANTHER" id="PTHR31636">
    <property type="entry name" value="OSJNBA0084A10.13 PROTEIN-RELATED"/>
    <property type="match status" value="1"/>
</dbReference>
<organism evidence="4 5">
    <name type="scientific">Ceratodon purpureus</name>
    <name type="common">Fire moss</name>
    <name type="synonym">Dicranum purpureum</name>
    <dbReference type="NCBI Taxonomy" id="3225"/>
    <lineage>
        <taxon>Eukaryota</taxon>
        <taxon>Viridiplantae</taxon>
        <taxon>Streptophyta</taxon>
        <taxon>Embryophyta</taxon>
        <taxon>Bryophyta</taxon>
        <taxon>Bryophytina</taxon>
        <taxon>Bryopsida</taxon>
        <taxon>Dicranidae</taxon>
        <taxon>Pseudoditrichales</taxon>
        <taxon>Ditrichaceae</taxon>
        <taxon>Ceratodon</taxon>
    </lineage>
</organism>
<name>A0A8T0HKZ5_CERPU</name>
<comment type="caution">
    <text evidence="4">The sequence shown here is derived from an EMBL/GenBank/DDBJ whole genome shotgun (WGS) entry which is preliminary data.</text>
</comment>
<dbReference type="Pfam" id="PF03514">
    <property type="entry name" value="GRAS"/>
    <property type="match status" value="1"/>
</dbReference>
<evidence type="ECO:0000256" key="2">
    <source>
        <dbReference type="ARBA" id="ARBA00023163"/>
    </source>
</evidence>
<dbReference type="InterPro" id="IPR005202">
    <property type="entry name" value="TF_GRAS"/>
</dbReference>
<evidence type="ECO:0000256" key="1">
    <source>
        <dbReference type="ARBA" id="ARBA00023015"/>
    </source>
</evidence>
<sequence>MQSVLFPLPRYVIIDSQCNSSFFSDRPLLLQKHQNSRPSFEFPTCLHEMLGAVCSNPSSTSEPASAEPTATDSRPHQTYGSFYRSSTSGGLMQLRDLLLETAQYISHCDWDHARPLLEVLSRRVSSTGDSTERVGSCFFEALAIRFSKVSGTEINELLCAAPTQESSSEEILSAYLALNQVTPFMRFAHLTANQALLEALTGKDIVHIVDLDIGHGVQWPPFLQALADLRGEEGYTIQHIRITGVSKELKILERTGARLVDFAQSIHLPFEFIALVQSPENLVPNMLDLRMGEAVAINCVLQLHQLLAKGPEKLTSFLSMLESLTPKIVTLAELEASHDQSHFLDRFAEALSHYSSLFDTLDATLPPTSAERSRVEQIWYKMEIVNIVACDGSERTVRHQRFEEWRRFFVRSGLQLKPTSRFAISQAKLLLRLHYPSDGYRLVEDDDGCLSLGWQNHPLLCVSSWHTSRM</sequence>
<feature type="compositionally biased region" description="Low complexity" evidence="3">
    <location>
        <begin position="57"/>
        <end position="71"/>
    </location>
</feature>
<keyword evidence="5" id="KW-1185">Reference proteome</keyword>